<dbReference type="RefSeq" id="WP_179550706.1">
    <property type="nucleotide sequence ID" value="NZ_JACCFI010000001.1"/>
</dbReference>
<dbReference type="AlphaFoldDB" id="A0A852WWH2"/>
<comment type="caution">
    <text evidence="2">The sequence shown here is derived from an EMBL/GenBank/DDBJ whole genome shotgun (WGS) entry which is preliminary data.</text>
</comment>
<feature type="transmembrane region" description="Helical" evidence="1">
    <location>
        <begin position="217"/>
        <end position="238"/>
    </location>
</feature>
<protein>
    <submittedName>
        <fullName evidence="2">Uncharacterized protein</fullName>
    </submittedName>
</protein>
<keyword evidence="1" id="KW-1133">Transmembrane helix</keyword>
<keyword evidence="3" id="KW-1185">Reference proteome</keyword>
<feature type="transmembrane region" description="Helical" evidence="1">
    <location>
        <begin position="245"/>
        <end position="267"/>
    </location>
</feature>
<dbReference type="NCBIfam" id="NF038403">
    <property type="entry name" value="perm_prefix_1"/>
    <property type="match status" value="1"/>
</dbReference>
<proteinExistence type="predicted"/>
<evidence type="ECO:0000313" key="2">
    <source>
        <dbReference type="EMBL" id="NYG20610.1"/>
    </source>
</evidence>
<organism evidence="2 3">
    <name type="scientific">Agromyces hippuratus</name>
    <dbReference type="NCBI Taxonomy" id="286438"/>
    <lineage>
        <taxon>Bacteria</taxon>
        <taxon>Bacillati</taxon>
        <taxon>Actinomycetota</taxon>
        <taxon>Actinomycetes</taxon>
        <taxon>Micrococcales</taxon>
        <taxon>Microbacteriaceae</taxon>
        <taxon>Agromyces</taxon>
    </lineage>
</organism>
<name>A0A852WWH2_9MICO</name>
<reference evidence="2 3" key="1">
    <citation type="submission" date="2020-07" db="EMBL/GenBank/DDBJ databases">
        <title>Sequencing the genomes of 1000 actinobacteria strains.</title>
        <authorList>
            <person name="Klenk H.-P."/>
        </authorList>
    </citation>
    <scope>NUCLEOTIDE SEQUENCE [LARGE SCALE GENOMIC DNA]</scope>
    <source>
        <strain evidence="2 3">DSM 8598</strain>
    </source>
</reference>
<sequence>MTSLTDRYVWAAARTLPETQRAEFDRELRERIGDATDALVETGSSPADAERAALTELGDPAALAAHYIDRPLQLIGPKYYLVWWRLLKLLSSIVLPIGAAGVLLGQLLSGADIGEAIGATVATAISIAVHLGFWTTLVFAVLERTPAEAGRRGVDAAWTLDMLPALPEPAKTSRLGELIGSLVFLGIFAGAIVWQQFGVVFHDGVREPIPLLEPALWSFWLPYFLVLIALEILFAIALYSWGWNWWLAGANLVLNVAFTVPALWLFLTGQLITDEALEAMQWPWGNSGPVIVAIIVVVVIGVATWDVIDGGIKAYRAGRAVPSAAAGTATSGAKA</sequence>
<gene>
    <name evidence="2" type="ORF">BJY17_001357</name>
</gene>
<dbReference type="Proteomes" id="UP000549066">
    <property type="component" value="Unassembled WGS sequence"/>
</dbReference>
<dbReference type="EMBL" id="JACCFI010000001">
    <property type="protein sequence ID" value="NYG20610.1"/>
    <property type="molecule type" value="Genomic_DNA"/>
</dbReference>
<feature type="transmembrane region" description="Helical" evidence="1">
    <location>
        <begin position="86"/>
        <end position="104"/>
    </location>
</feature>
<evidence type="ECO:0000256" key="1">
    <source>
        <dbReference type="SAM" id="Phobius"/>
    </source>
</evidence>
<keyword evidence="1" id="KW-0812">Transmembrane</keyword>
<feature type="transmembrane region" description="Helical" evidence="1">
    <location>
        <begin position="178"/>
        <end position="197"/>
    </location>
</feature>
<feature type="transmembrane region" description="Helical" evidence="1">
    <location>
        <begin position="287"/>
        <end position="308"/>
    </location>
</feature>
<dbReference type="InterPro" id="IPR047928">
    <property type="entry name" value="Perm_prefix_1"/>
</dbReference>
<feature type="transmembrane region" description="Helical" evidence="1">
    <location>
        <begin position="116"/>
        <end position="142"/>
    </location>
</feature>
<evidence type="ECO:0000313" key="3">
    <source>
        <dbReference type="Proteomes" id="UP000549066"/>
    </source>
</evidence>
<keyword evidence="1" id="KW-0472">Membrane</keyword>
<accession>A0A852WWH2</accession>